<evidence type="ECO:0000313" key="3">
    <source>
        <dbReference type="EMBL" id="MDA0184008.1"/>
    </source>
</evidence>
<dbReference type="EMBL" id="JAPDDP010000065">
    <property type="protein sequence ID" value="MDA0184008.1"/>
    <property type="molecule type" value="Genomic_DNA"/>
</dbReference>
<dbReference type="InterPro" id="IPR041514">
    <property type="entry name" value="PutA_N"/>
</dbReference>
<gene>
    <name evidence="3" type="ORF">OJ997_27115</name>
</gene>
<reference evidence="3" key="1">
    <citation type="submission" date="2022-10" db="EMBL/GenBank/DDBJ databases">
        <title>The WGS of Solirubrobacter phytolaccae KCTC 29190.</title>
        <authorList>
            <person name="Jiang Z."/>
        </authorList>
    </citation>
    <scope>NUCLEOTIDE SEQUENCE</scope>
    <source>
        <strain evidence="3">KCTC 29190</strain>
    </source>
</reference>
<evidence type="ECO:0000313" key="4">
    <source>
        <dbReference type="Proteomes" id="UP001147653"/>
    </source>
</evidence>
<evidence type="ECO:0000256" key="1">
    <source>
        <dbReference type="SAM" id="MobiDB-lite"/>
    </source>
</evidence>
<proteinExistence type="predicted"/>
<organism evidence="3 4">
    <name type="scientific">Solirubrobacter phytolaccae</name>
    <dbReference type="NCBI Taxonomy" id="1404360"/>
    <lineage>
        <taxon>Bacteria</taxon>
        <taxon>Bacillati</taxon>
        <taxon>Actinomycetota</taxon>
        <taxon>Thermoleophilia</taxon>
        <taxon>Solirubrobacterales</taxon>
        <taxon>Solirubrobacteraceae</taxon>
        <taxon>Solirubrobacter</taxon>
    </lineage>
</organism>
<name>A0A9X3SAS1_9ACTN</name>
<dbReference type="Pfam" id="PF18083">
    <property type="entry name" value="PutA_N"/>
    <property type="match status" value="1"/>
</dbReference>
<feature type="region of interest" description="Disordered" evidence="1">
    <location>
        <begin position="93"/>
        <end position="125"/>
    </location>
</feature>
<feature type="non-terminal residue" evidence="3">
    <location>
        <position position="125"/>
    </location>
</feature>
<sequence length="125" mass="12715">MALVAPPTPAPAQPVPPDVEARVRALGRQIAAGQAKAGRSRTRVLEDRGMELLSRDPALRAALFRLVDVAPATAGRRDLAAHLASLLGEAHESGAPAGALTEGGGASAGLLRRASRTARGAATSR</sequence>
<evidence type="ECO:0000259" key="2">
    <source>
        <dbReference type="Pfam" id="PF18083"/>
    </source>
</evidence>
<accession>A0A9X3SAS1</accession>
<feature type="compositionally biased region" description="Low complexity" evidence="1">
    <location>
        <begin position="108"/>
        <end position="125"/>
    </location>
</feature>
<keyword evidence="4" id="KW-1185">Reference proteome</keyword>
<comment type="caution">
    <text evidence="3">The sequence shown here is derived from an EMBL/GenBank/DDBJ whole genome shotgun (WGS) entry which is preliminary data.</text>
</comment>
<protein>
    <recommendedName>
        <fullName evidence="2">Proline utilization A N-terminal domain-containing protein</fullName>
    </recommendedName>
</protein>
<feature type="domain" description="Proline utilization A N-terminal" evidence="2">
    <location>
        <begin position="20"/>
        <end position="112"/>
    </location>
</feature>
<dbReference type="AlphaFoldDB" id="A0A9X3SAS1"/>
<dbReference type="Proteomes" id="UP001147653">
    <property type="component" value="Unassembled WGS sequence"/>
</dbReference>